<keyword evidence="9 11" id="KW-0539">Nucleus</keyword>
<dbReference type="PROSITE" id="PS50071">
    <property type="entry name" value="HOMEOBOX_2"/>
    <property type="match status" value="1"/>
</dbReference>
<dbReference type="PANTHER" id="PTHR46799">
    <property type="entry name" value="HOMEOBOX PROTEIN UNC-4 HOMOLOG"/>
    <property type="match status" value="1"/>
</dbReference>
<keyword evidence="7 11" id="KW-0371">Homeobox</keyword>
<evidence type="ECO:0000256" key="2">
    <source>
        <dbReference type="ARBA" id="ARBA00022473"/>
    </source>
</evidence>
<evidence type="ECO:0000313" key="16">
    <source>
        <dbReference type="Proteomes" id="UP000272942"/>
    </source>
</evidence>
<keyword evidence="5" id="KW-0805">Transcription regulation</keyword>
<dbReference type="FunFam" id="1.10.10.60:FF:000679">
    <property type="entry name" value="Homeobox protein aristaless"/>
    <property type="match status" value="1"/>
</dbReference>
<evidence type="ECO:0000256" key="7">
    <source>
        <dbReference type="ARBA" id="ARBA00023155"/>
    </source>
</evidence>
<dbReference type="GO" id="GO:0005634">
    <property type="term" value="C:nucleus"/>
    <property type="evidence" value="ECO:0007669"/>
    <property type="project" value="UniProtKB-SubCell"/>
</dbReference>
<dbReference type="OrthoDB" id="6159439at2759"/>
<evidence type="ECO:0000256" key="3">
    <source>
        <dbReference type="ARBA" id="ARBA00022782"/>
    </source>
</evidence>
<feature type="DNA-binding region" description="Homeobox" evidence="11">
    <location>
        <begin position="147"/>
        <end position="206"/>
    </location>
</feature>
<gene>
    <name evidence="15" type="ORF">ECPE_LOCUS15819</name>
</gene>
<evidence type="ECO:0000256" key="9">
    <source>
        <dbReference type="ARBA" id="ARBA00023242"/>
    </source>
</evidence>
<evidence type="ECO:0000256" key="8">
    <source>
        <dbReference type="ARBA" id="ARBA00023163"/>
    </source>
</evidence>
<name>A0A3P8HF46_9TREM</name>
<keyword evidence="6 11" id="KW-0238">DNA-binding</keyword>
<keyword evidence="8" id="KW-0804">Transcription</keyword>
<dbReference type="InterPro" id="IPR009057">
    <property type="entry name" value="Homeodomain-like_sf"/>
</dbReference>
<dbReference type="PROSITE" id="PS00027">
    <property type="entry name" value="HOMEOBOX_1"/>
    <property type="match status" value="1"/>
</dbReference>
<feature type="compositionally biased region" description="Polar residues" evidence="13">
    <location>
        <begin position="268"/>
        <end position="317"/>
    </location>
</feature>
<keyword evidence="3" id="KW-0221">Differentiation</keyword>
<dbReference type="InterPro" id="IPR017970">
    <property type="entry name" value="Homeobox_CS"/>
</dbReference>
<dbReference type="GO" id="GO:0030154">
    <property type="term" value="P:cell differentiation"/>
    <property type="evidence" value="ECO:0007669"/>
    <property type="project" value="UniProtKB-KW"/>
</dbReference>
<accession>A0A3P8HF46</accession>
<evidence type="ECO:0000313" key="15">
    <source>
        <dbReference type="EMBL" id="VDP93091.1"/>
    </source>
</evidence>
<sequence>MNLTCPSYHENKNSQQLITATISATDAPCVTPSPTPTVTAATTAAETTTTKVEPVVVTTATTATVAPTTTVAAMKSNTISSPNWDQASQSTVVAVDPSTSVGGLDFLPSQTDQPISYLWPQHHNYDPLLLHSLESTSTTTATLVDKRKRTRTNFSVKQLEELEMIFRVSHYPTLCVREELAQRLELPESRIQVWFQNRRAKWRKRENTRKGPGRPAHNAQPLTCSGEPIDPKELMQRELYRLEKRRLKLMKRSIQQESKRSNKGKHTVNVTTSLYDGSNSQTHSSGSLSTDKSGNGSCTPLEQPINFSEPKTSQSTESTHELSFNPFHSLSTHRIQSPLQSPVYNLISLSSMIDTKSRTTIEPQNECTVPNRPVGFETISDAIASNPRRVTLFTIDKILATN</sequence>
<dbReference type="SUPFAM" id="SSF46689">
    <property type="entry name" value="Homeodomain-like"/>
    <property type="match status" value="1"/>
</dbReference>
<evidence type="ECO:0000256" key="5">
    <source>
        <dbReference type="ARBA" id="ARBA00023015"/>
    </source>
</evidence>
<dbReference type="SMART" id="SM00389">
    <property type="entry name" value="HOX"/>
    <property type="match status" value="1"/>
</dbReference>
<dbReference type="GO" id="GO:0007399">
    <property type="term" value="P:nervous system development"/>
    <property type="evidence" value="ECO:0007669"/>
    <property type="project" value="UniProtKB-KW"/>
</dbReference>
<evidence type="ECO:0000256" key="12">
    <source>
        <dbReference type="RuleBase" id="RU000682"/>
    </source>
</evidence>
<evidence type="ECO:0000256" key="4">
    <source>
        <dbReference type="ARBA" id="ARBA00022902"/>
    </source>
</evidence>
<evidence type="ECO:0000256" key="1">
    <source>
        <dbReference type="ARBA" id="ARBA00004123"/>
    </source>
</evidence>
<dbReference type="InterPro" id="IPR001356">
    <property type="entry name" value="HD"/>
</dbReference>
<evidence type="ECO:0000256" key="10">
    <source>
        <dbReference type="ARBA" id="ARBA00038351"/>
    </source>
</evidence>
<comment type="similarity">
    <text evidence="10">Belongs to the paired homeobox family. Unc-4 subfamily.</text>
</comment>
<evidence type="ECO:0000256" key="6">
    <source>
        <dbReference type="ARBA" id="ARBA00023125"/>
    </source>
</evidence>
<feature type="region of interest" description="Disordered" evidence="13">
    <location>
        <begin position="204"/>
        <end position="231"/>
    </location>
</feature>
<evidence type="ECO:0000259" key="14">
    <source>
        <dbReference type="PROSITE" id="PS50071"/>
    </source>
</evidence>
<organism evidence="15 16">
    <name type="scientific">Echinostoma caproni</name>
    <dbReference type="NCBI Taxonomy" id="27848"/>
    <lineage>
        <taxon>Eukaryota</taxon>
        <taxon>Metazoa</taxon>
        <taxon>Spiralia</taxon>
        <taxon>Lophotrochozoa</taxon>
        <taxon>Platyhelminthes</taxon>
        <taxon>Trematoda</taxon>
        <taxon>Digenea</taxon>
        <taxon>Plagiorchiida</taxon>
        <taxon>Echinostomata</taxon>
        <taxon>Echinostomatoidea</taxon>
        <taxon>Echinostomatidae</taxon>
        <taxon>Echinostoma</taxon>
    </lineage>
</organism>
<dbReference type="CDD" id="cd00086">
    <property type="entry name" value="homeodomain"/>
    <property type="match status" value="1"/>
</dbReference>
<evidence type="ECO:0000256" key="11">
    <source>
        <dbReference type="PROSITE-ProRule" id="PRU00108"/>
    </source>
</evidence>
<dbReference type="AlphaFoldDB" id="A0A3P8HF46"/>
<feature type="domain" description="Homeobox" evidence="14">
    <location>
        <begin position="145"/>
        <end position="205"/>
    </location>
</feature>
<dbReference type="Gene3D" id="1.10.10.60">
    <property type="entry name" value="Homeodomain-like"/>
    <property type="match status" value="1"/>
</dbReference>
<dbReference type="GO" id="GO:0000981">
    <property type="term" value="F:DNA-binding transcription factor activity, RNA polymerase II-specific"/>
    <property type="evidence" value="ECO:0007669"/>
    <property type="project" value="InterPro"/>
</dbReference>
<feature type="region of interest" description="Disordered" evidence="13">
    <location>
        <begin position="252"/>
        <end position="322"/>
    </location>
</feature>
<protein>
    <recommendedName>
        <fullName evidence="14">Homeobox domain-containing protein</fullName>
    </recommendedName>
</protein>
<dbReference type="GO" id="GO:1990837">
    <property type="term" value="F:sequence-specific double-stranded DNA binding"/>
    <property type="evidence" value="ECO:0007669"/>
    <property type="project" value="TreeGrafter"/>
</dbReference>
<keyword evidence="4" id="KW-0524">Neurogenesis</keyword>
<keyword evidence="2" id="KW-0217">Developmental protein</keyword>
<keyword evidence="16" id="KW-1185">Reference proteome</keyword>
<comment type="subcellular location">
    <subcellularLocation>
        <location evidence="1 11 12">Nucleus</location>
    </subcellularLocation>
</comment>
<dbReference type="Pfam" id="PF00046">
    <property type="entry name" value="Homeodomain"/>
    <property type="match status" value="1"/>
</dbReference>
<dbReference type="EMBL" id="UZAN01061863">
    <property type="protein sequence ID" value="VDP93091.1"/>
    <property type="molecule type" value="Genomic_DNA"/>
</dbReference>
<proteinExistence type="inferred from homology"/>
<reference evidence="15 16" key="1">
    <citation type="submission" date="2018-11" db="EMBL/GenBank/DDBJ databases">
        <authorList>
            <consortium name="Pathogen Informatics"/>
        </authorList>
    </citation>
    <scope>NUCLEOTIDE SEQUENCE [LARGE SCALE GENOMIC DNA]</scope>
    <source>
        <strain evidence="15 16">Egypt</strain>
    </source>
</reference>
<dbReference type="PANTHER" id="PTHR46799:SF1">
    <property type="entry name" value="HOMEOBOX PROTEIN UNC-4 HOMOLOG"/>
    <property type="match status" value="1"/>
</dbReference>
<evidence type="ECO:0000256" key="13">
    <source>
        <dbReference type="SAM" id="MobiDB-lite"/>
    </source>
</evidence>
<dbReference type="Proteomes" id="UP000272942">
    <property type="component" value="Unassembled WGS sequence"/>
</dbReference>